<accession>A0A0C3CDW8</accession>
<evidence type="ECO:0000313" key="9">
    <source>
        <dbReference type="EMBL" id="KIM87922.1"/>
    </source>
</evidence>
<gene>
    <name evidence="9" type="ORF">PILCRDRAFT_63138</name>
</gene>
<keyword evidence="3 7" id="KW-0812">Transmembrane</keyword>
<feature type="transmembrane region" description="Helical" evidence="7">
    <location>
        <begin position="425"/>
        <end position="446"/>
    </location>
</feature>
<feature type="transmembrane region" description="Helical" evidence="7">
    <location>
        <begin position="125"/>
        <end position="144"/>
    </location>
</feature>
<dbReference type="EMBL" id="KN832978">
    <property type="protein sequence ID" value="KIM87922.1"/>
    <property type="molecule type" value="Genomic_DNA"/>
</dbReference>
<name>A0A0C3CDW8_PILCF</name>
<feature type="transmembrane region" description="Helical" evidence="7">
    <location>
        <begin position="354"/>
        <end position="375"/>
    </location>
</feature>
<feature type="region of interest" description="Disordered" evidence="6">
    <location>
        <begin position="1"/>
        <end position="21"/>
    </location>
</feature>
<feature type="transmembrane region" description="Helical" evidence="7">
    <location>
        <begin position="395"/>
        <end position="413"/>
    </location>
</feature>
<dbReference type="InterPro" id="IPR013057">
    <property type="entry name" value="AA_transpt_TM"/>
</dbReference>
<dbReference type="GO" id="GO:0015179">
    <property type="term" value="F:L-amino acid transmembrane transporter activity"/>
    <property type="evidence" value="ECO:0007669"/>
    <property type="project" value="TreeGrafter"/>
</dbReference>
<feature type="transmembrane region" description="Helical" evidence="7">
    <location>
        <begin position="79"/>
        <end position="104"/>
    </location>
</feature>
<feature type="transmembrane region" description="Helical" evidence="7">
    <location>
        <begin position="54"/>
        <end position="73"/>
    </location>
</feature>
<dbReference type="AlphaFoldDB" id="A0A0C3CDW8"/>
<evidence type="ECO:0000256" key="5">
    <source>
        <dbReference type="ARBA" id="ARBA00023136"/>
    </source>
</evidence>
<evidence type="ECO:0000256" key="6">
    <source>
        <dbReference type="SAM" id="MobiDB-lite"/>
    </source>
</evidence>
<dbReference type="PANTHER" id="PTHR22950:SF20">
    <property type="entry name" value="AMINO ACID TRANSPORTER (EUROFUNG)"/>
    <property type="match status" value="1"/>
</dbReference>
<feature type="transmembrane region" description="Helical" evidence="7">
    <location>
        <begin position="156"/>
        <end position="177"/>
    </location>
</feature>
<evidence type="ECO:0000256" key="4">
    <source>
        <dbReference type="ARBA" id="ARBA00022989"/>
    </source>
</evidence>
<evidence type="ECO:0000313" key="10">
    <source>
        <dbReference type="Proteomes" id="UP000054166"/>
    </source>
</evidence>
<comment type="similarity">
    <text evidence="2">Belongs to the amino acid/polyamine transporter 2 family.</text>
</comment>
<dbReference type="PANTHER" id="PTHR22950">
    <property type="entry name" value="AMINO ACID TRANSPORTER"/>
    <property type="match status" value="1"/>
</dbReference>
<dbReference type="FunFam" id="1.20.1740.10:FF:000039">
    <property type="entry name" value="Neutral amino acid transporter (Eurofung)"/>
    <property type="match status" value="1"/>
</dbReference>
<evidence type="ECO:0000256" key="7">
    <source>
        <dbReference type="SAM" id="Phobius"/>
    </source>
</evidence>
<dbReference type="OrthoDB" id="294730at2759"/>
<protein>
    <recommendedName>
        <fullName evidence="8">Amino acid transporter transmembrane domain-containing protein</fullName>
    </recommendedName>
</protein>
<sequence length="469" mass="52170">MTAEEFHPKTPDSKLKREDSYRDGHGDIENFGDLVAAERENEIKYRTCSWQKTAALLFSEYICLAILSFPWSFSVLGLVPGVLVTLAVAGTVLYTSLVLWRFCLQHPNILDVCDIGQKLFWGSPVAYEITSVFFILNNTFIQALHVLVGAELLNTLTNSPTCTIVFSAVTVVLCFFISLPRTLAQLSHLGIISAVTMGIAVILAMVFAGIQDHPFGYIPGQEPIVTVIPVKGTTYVMGMSAFLNITYTFVGQITLPSFIAEMKDPRDFPKALWAVTIAEVIVFTLCGALMYHWIGNQYMIAPAFGSLTILYKKIAFSFAIPTILFLGALYSSVTSRYIFFRIFRNSPHRHSNTVIGWATWAGIVGSTWILAFIIAEIIPFFSDMLSLMSSLFDCWFGFIFWGMAYLTLYPGHLKWSGTWRTLETIFNIFLIALGVYILAAGTYTSIQSIIDSYAKNLYGSAFSCASNAI</sequence>
<dbReference type="InParanoid" id="A0A0C3CDW8"/>
<comment type="subcellular location">
    <subcellularLocation>
        <location evidence="1">Membrane</location>
        <topology evidence="1">Multi-pass membrane protein</topology>
    </subcellularLocation>
</comment>
<proteinExistence type="inferred from homology"/>
<organism evidence="9 10">
    <name type="scientific">Piloderma croceum (strain F 1598)</name>
    <dbReference type="NCBI Taxonomy" id="765440"/>
    <lineage>
        <taxon>Eukaryota</taxon>
        <taxon>Fungi</taxon>
        <taxon>Dikarya</taxon>
        <taxon>Basidiomycota</taxon>
        <taxon>Agaricomycotina</taxon>
        <taxon>Agaricomycetes</taxon>
        <taxon>Agaricomycetidae</taxon>
        <taxon>Atheliales</taxon>
        <taxon>Atheliaceae</taxon>
        <taxon>Piloderma</taxon>
    </lineage>
</organism>
<feature type="transmembrane region" description="Helical" evidence="7">
    <location>
        <begin position="189"/>
        <end position="210"/>
    </location>
</feature>
<reference evidence="10" key="2">
    <citation type="submission" date="2015-01" db="EMBL/GenBank/DDBJ databases">
        <title>Evolutionary Origins and Diversification of the Mycorrhizal Mutualists.</title>
        <authorList>
            <consortium name="DOE Joint Genome Institute"/>
            <consortium name="Mycorrhizal Genomics Consortium"/>
            <person name="Kohler A."/>
            <person name="Kuo A."/>
            <person name="Nagy L.G."/>
            <person name="Floudas D."/>
            <person name="Copeland A."/>
            <person name="Barry K.W."/>
            <person name="Cichocki N."/>
            <person name="Veneault-Fourrey C."/>
            <person name="LaButti K."/>
            <person name="Lindquist E.A."/>
            <person name="Lipzen A."/>
            <person name="Lundell T."/>
            <person name="Morin E."/>
            <person name="Murat C."/>
            <person name="Riley R."/>
            <person name="Ohm R."/>
            <person name="Sun H."/>
            <person name="Tunlid A."/>
            <person name="Henrissat B."/>
            <person name="Grigoriev I.V."/>
            <person name="Hibbett D.S."/>
            <person name="Martin F."/>
        </authorList>
    </citation>
    <scope>NUCLEOTIDE SEQUENCE [LARGE SCALE GENOMIC DNA]</scope>
    <source>
        <strain evidence="10">F 1598</strain>
    </source>
</reference>
<evidence type="ECO:0000256" key="2">
    <source>
        <dbReference type="ARBA" id="ARBA00008066"/>
    </source>
</evidence>
<keyword evidence="4 7" id="KW-1133">Transmembrane helix</keyword>
<evidence type="ECO:0000259" key="8">
    <source>
        <dbReference type="Pfam" id="PF01490"/>
    </source>
</evidence>
<reference evidence="9 10" key="1">
    <citation type="submission" date="2014-04" db="EMBL/GenBank/DDBJ databases">
        <authorList>
            <consortium name="DOE Joint Genome Institute"/>
            <person name="Kuo A."/>
            <person name="Tarkka M."/>
            <person name="Buscot F."/>
            <person name="Kohler A."/>
            <person name="Nagy L.G."/>
            <person name="Floudas D."/>
            <person name="Copeland A."/>
            <person name="Barry K.W."/>
            <person name="Cichocki N."/>
            <person name="Veneault-Fourrey C."/>
            <person name="LaButti K."/>
            <person name="Lindquist E.A."/>
            <person name="Lipzen A."/>
            <person name="Lundell T."/>
            <person name="Morin E."/>
            <person name="Murat C."/>
            <person name="Sun H."/>
            <person name="Tunlid A."/>
            <person name="Henrissat B."/>
            <person name="Grigoriev I.V."/>
            <person name="Hibbett D.S."/>
            <person name="Martin F."/>
            <person name="Nordberg H.P."/>
            <person name="Cantor M.N."/>
            <person name="Hua S.X."/>
        </authorList>
    </citation>
    <scope>NUCLEOTIDE SEQUENCE [LARGE SCALE GENOMIC DNA]</scope>
    <source>
        <strain evidence="9 10">F 1598</strain>
    </source>
</reference>
<feature type="transmembrane region" description="Helical" evidence="7">
    <location>
        <begin position="235"/>
        <end position="259"/>
    </location>
</feature>
<dbReference type="STRING" id="765440.A0A0C3CDW8"/>
<keyword evidence="5 7" id="KW-0472">Membrane</keyword>
<dbReference type="HOGENOM" id="CLU_027816_0_1_1"/>
<dbReference type="GO" id="GO:0016020">
    <property type="term" value="C:membrane"/>
    <property type="evidence" value="ECO:0007669"/>
    <property type="project" value="UniProtKB-SubCell"/>
</dbReference>
<evidence type="ECO:0000256" key="3">
    <source>
        <dbReference type="ARBA" id="ARBA00022692"/>
    </source>
</evidence>
<dbReference type="Pfam" id="PF01490">
    <property type="entry name" value="Aa_trans"/>
    <property type="match status" value="1"/>
</dbReference>
<evidence type="ECO:0000256" key="1">
    <source>
        <dbReference type="ARBA" id="ARBA00004141"/>
    </source>
</evidence>
<dbReference type="Proteomes" id="UP000054166">
    <property type="component" value="Unassembled WGS sequence"/>
</dbReference>
<feature type="transmembrane region" description="Helical" evidence="7">
    <location>
        <begin position="271"/>
        <end position="294"/>
    </location>
</feature>
<feature type="transmembrane region" description="Helical" evidence="7">
    <location>
        <begin position="314"/>
        <end position="333"/>
    </location>
</feature>
<keyword evidence="10" id="KW-1185">Reference proteome</keyword>
<feature type="domain" description="Amino acid transporter transmembrane" evidence="8">
    <location>
        <begin position="47"/>
        <end position="446"/>
    </location>
</feature>